<sequence>MKMRTLHFLCLLLILLFQILSGNEIFFVSSKCLDDQKSLLLQLKSSLQYDSSLSTKLARWNDNTSECCKWDGVKCDLYGHVIALELDNELISCGVEDLSALLSFEYLEKLNLAYNRFDVGIPVGIYNLVNLKYLNLSNAGFFGQSPMMLSRLTRLVILDLSTLFQPLKFESLDFIKNLTELRELYLDGVDISAQRNEWCQSLSSYLPNLTVLSLRGCQVSGPIDDSLSNLRFLSVIYLDQNSLSTTVPQYFAKFSNLTSLSLSSCNLRGAFPEIIFRVQSLEMLDLSNNKMLSGRIPNFPKNGSLRTISLSNTKFSGLLPESISNLQNLSKLELSNCNLSGPIPSTMENLTNLVYLGFSLNHFTSSIPYFQRSNKLTYLDLSYNSLTGVLSPAHFEGLSELVYINLGNNLLNGILPAYIFELPSLQKLFLCNNEFVGQPPIFDDLCYGP</sequence>
<dbReference type="Pfam" id="PF08263">
    <property type="entry name" value="LRRNT_2"/>
    <property type="match status" value="1"/>
</dbReference>
<dbReference type="Pfam" id="PF13855">
    <property type="entry name" value="LRR_8"/>
    <property type="match status" value="2"/>
</dbReference>
<keyword evidence="4 9" id="KW-0732">Signal</keyword>
<evidence type="ECO:0000256" key="8">
    <source>
        <dbReference type="ARBA" id="ARBA00023180"/>
    </source>
</evidence>
<dbReference type="SUPFAM" id="SSF52047">
    <property type="entry name" value="RNI-like"/>
    <property type="match status" value="1"/>
</dbReference>
<evidence type="ECO:0000256" key="6">
    <source>
        <dbReference type="ARBA" id="ARBA00022989"/>
    </source>
</evidence>
<evidence type="ECO:0000259" key="10">
    <source>
        <dbReference type="Pfam" id="PF08263"/>
    </source>
</evidence>
<evidence type="ECO:0000256" key="5">
    <source>
        <dbReference type="ARBA" id="ARBA00022737"/>
    </source>
</evidence>
<comment type="subcellular location">
    <subcellularLocation>
        <location evidence="1">Membrane</location>
        <topology evidence="1">Single-pass type I membrane protein</topology>
    </subcellularLocation>
</comment>
<proteinExistence type="predicted"/>
<protein>
    <submittedName>
        <fullName evidence="12">Probable LRR receptor-like serine/threonine-protein kinase At4g36180</fullName>
    </submittedName>
</protein>
<dbReference type="RefSeq" id="XP_015086854.1">
    <property type="nucleotide sequence ID" value="XM_015231368.2"/>
</dbReference>
<keyword evidence="2" id="KW-0433">Leucine-rich repeat</keyword>
<keyword evidence="7" id="KW-0472">Membrane</keyword>
<accession>A0ABM1HKQ5</accession>
<reference evidence="12" key="2">
    <citation type="submission" date="2025-08" db="UniProtKB">
        <authorList>
            <consortium name="RefSeq"/>
        </authorList>
    </citation>
    <scope>IDENTIFICATION</scope>
</reference>
<evidence type="ECO:0000256" key="4">
    <source>
        <dbReference type="ARBA" id="ARBA00022729"/>
    </source>
</evidence>
<evidence type="ECO:0000256" key="3">
    <source>
        <dbReference type="ARBA" id="ARBA00022692"/>
    </source>
</evidence>
<feature type="signal peptide" evidence="9">
    <location>
        <begin position="1"/>
        <end position="22"/>
    </location>
</feature>
<dbReference type="PANTHER" id="PTHR48061">
    <property type="entry name" value="LEUCINE-RICH REPEAT RECEPTOR PROTEIN KINASE EMS1-LIKE-RELATED"/>
    <property type="match status" value="1"/>
</dbReference>
<dbReference type="GeneID" id="107029935"/>
<evidence type="ECO:0000313" key="11">
    <source>
        <dbReference type="Proteomes" id="UP000694930"/>
    </source>
</evidence>
<feature type="domain" description="Leucine-rich repeat-containing N-terminal plant-type" evidence="10">
    <location>
        <begin position="34"/>
        <end position="76"/>
    </location>
</feature>
<evidence type="ECO:0000256" key="2">
    <source>
        <dbReference type="ARBA" id="ARBA00022614"/>
    </source>
</evidence>
<name>A0ABM1HKQ5_SOLPN</name>
<dbReference type="InterPro" id="IPR001611">
    <property type="entry name" value="Leu-rich_rpt"/>
</dbReference>
<gene>
    <name evidence="12" type="primary">LOC107029935</name>
</gene>
<keyword evidence="3" id="KW-0812">Transmembrane</keyword>
<dbReference type="Pfam" id="PF00560">
    <property type="entry name" value="LRR_1"/>
    <property type="match status" value="4"/>
</dbReference>
<feature type="chain" id="PRO_5046530313" evidence="9">
    <location>
        <begin position="23"/>
        <end position="449"/>
    </location>
</feature>
<keyword evidence="11" id="KW-1185">Reference proteome</keyword>
<evidence type="ECO:0000256" key="9">
    <source>
        <dbReference type="SAM" id="SignalP"/>
    </source>
</evidence>
<evidence type="ECO:0000256" key="1">
    <source>
        <dbReference type="ARBA" id="ARBA00004479"/>
    </source>
</evidence>
<dbReference type="InterPro" id="IPR032675">
    <property type="entry name" value="LRR_dom_sf"/>
</dbReference>
<evidence type="ECO:0000313" key="12">
    <source>
        <dbReference type="RefSeq" id="XP_015086854.1"/>
    </source>
</evidence>
<organism evidence="11 12">
    <name type="scientific">Solanum pennellii</name>
    <name type="common">Tomato</name>
    <name type="synonym">Lycopersicon pennellii</name>
    <dbReference type="NCBI Taxonomy" id="28526"/>
    <lineage>
        <taxon>Eukaryota</taxon>
        <taxon>Viridiplantae</taxon>
        <taxon>Streptophyta</taxon>
        <taxon>Embryophyta</taxon>
        <taxon>Tracheophyta</taxon>
        <taxon>Spermatophyta</taxon>
        <taxon>Magnoliopsida</taxon>
        <taxon>eudicotyledons</taxon>
        <taxon>Gunneridae</taxon>
        <taxon>Pentapetalae</taxon>
        <taxon>asterids</taxon>
        <taxon>lamiids</taxon>
        <taxon>Solanales</taxon>
        <taxon>Solanaceae</taxon>
        <taxon>Solanoideae</taxon>
        <taxon>Solaneae</taxon>
        <taxon>Solanum</taxon>
        <taxon>Solanum subgen. Lycopersicon</taxon>
    </lineage>
</organism>
<keyword evidence="8" id="KW-0325">Glycoprotein</keyword>
<dbReference type="InterPro" id="IPR046956">
    <property type="entry name" value="RLP23-like"/>
</dbReference>
<evidence type="ECO:0000256" key="7">
    <source>
        <dbReference type="ARBA" id="ARBA00023136"/>
    </source>
</evidence>
<dbReference type="Gene3D" id="3.80.10.10">
    <property type="entry name" value="Ribonuclease Inhibitor"/>
    <property type="match status" value="4"/>
</dbReference>
<reference evidence="11" key="1">
    <citation type="journal article" date="2014" name="Nat. Genet.">
        <title>The genome of the stress-tolerant wild tomato species Solanum pennellii.</title>
        <authorList>
            <person name="Bolger A."/>
            <person name="Scossa F."/>
            <person name="Bolger M.E."/>
            <person name="Lanz C."/>
            <person name="Maumus F."/>
            <person name="Tohge T."/>
            <person name="Quesneville H."/>
            <person name="Alseekh S."/>
            <person name="Sorensen I."/>
            <person name="Lichtenstein G."/>
            <person name="Fich E.A."/>
            <person name="Conte M."/>
            <person name="Keller H."/>
            <person name="Schneeberger K."/>
            <person name="Schwacke R."/>
            <person name="Ofner I."/>
            <person name="Vrebalov J."/>
            <person name="Xu Y."/>
            <person name="Osorio S."/>
            <person name="Aflitos S.A."/>
            <person name="Schijlen E."/>
            <person name="Jimenez-Gomez J.M."/>
            <person name="Ryngajllo M."/>
            <person name="Kimura S."/>
            <person name="Kumar R."/>
            <person name="Koenig D."/>
            <person name="Headland L.R."/>
            <person name="Maloof J.N."/>
            <person name="Sinha N."/>
            <person name="van Ham R.C."/>
            <person name="Lankhorst R.K."/>
            <person name="Mao L."/>
            <person name="Vogel A."/>
            <person name="Arsova B."/>
            <person name="Panstruga R."/>
            <person name="Fei Z."/>
            <person name="Rose J.K."/>
            <person name="Zamir D."/>
            <person name="Carrari F."/>
            <person name="Giovannoni J.J."/>
            <person name="Weigel D."/>
            <person name="Usadel B."/>
            <person name="Fernie A.R."/>
        </authorList>
    </citation>
    <scope>NUCLEOTIDE SEQUENCE [LARGE SCALE GENOMIC DNA]</scope>
    <source>
        <strain evidence="11">cv. LA0716</strain>
    </source>
</reference>
<keyword evidence="5" id="KW-0677">Repeat</keyword>
<dbReference type="Proteomes" id="UP000694930">
    <property type="component" value="Chromosome 9"/>
</dbReference>
<dbReference type="InterPro" id="IPR013210">
    <property type="entry name" value="LRR_N_plant-typ"/>
</dbReference>
<dbReference type="PANTHER" id="PTHR48061:SF2">
    <property type="entry name" value="RECEPTOR LIKE PROTEIN 30-LIKE"/>
    <property type="match status" value="1"/>
</dbReference>
<keyword evidence="6" id="KW-1133">Transmembrane helix</keyword>